<evidence type="ECO:0000256" key="1">
    <source>
        <dbReference type="SAM" id="MobiDB-lite"/>
    </source>
</evidence>
<proteinExistence type="predicted"/>
<feature type="compositionally biased region" description="Basic and acidic residues" evidence="1">
    <location>
        <begin position="119"/>
        <end position="143"/>
    </location>
</feature>
<evidence type="ECO:0000313" key="2">
    <source>
        <dbReference type="EMBL" id="MQM09570.1"/>
    </source>
</evidence>
<feature type="compositionally biased region" description="Polar residues" evidence="1">
    <location>
        <begin position="74"/>
        <end position="104"/>
    </location>
</feature>
<feature type="compositionally biased region" description="Polar residues" evidence="1">
    <location>
        <begin position="50"/>
        <end position="65"/>
    </location>
</feature>
<evidence type="ECO:0000313" key="3">
    <source>
        <dbReference type="Proteomes" id="UP000652761"/>
    </source>
</evidence>
<dbReference type="AlphaFoldDB" id="A0A843X2M0"/>
<gene>
    <name evidence="2" type="ORF">Taro_042447</name>
</gene>
<accession>A0A843X2M0</accession>
<comment type="caution">
    <text evidence="2">The sequence shown here is derived from an EMBL/GenBank/DDBJ whole genome shotgun (WGS) entry which is preliminary data.</text>
</comment>
<sequence length="172" mass="18599">MHGATNHHHDRPATNSCDSESLPEENRGGEPRKQGSVGITNPLPAKAAGTPTSGNKTTLQSSKAGNTYCRVLQSRENIVNTSTTTPANRRCTPSRQRSSRNTGATKRDQNLKTSTNIPDLHEVEKEQPGVTMRDTEQPCEKHHLTTGTTTSNLHKVEGPQTEPPCTLGTPRG</sequence>
<reference evidence="2" key="1">
    <citation type="submission" date="2017-07" db="EMBL/GenBank/DDBJ databases">
        <title>Taro Niue Genome Assembly and Annotation.</title>
        <authorList>
            <person name="Atibalentja N."/>
            <person name="Keating K."/>
            <person name="Fields C.J."/>
        </authorList>
    </citation>
    <scope>NUCLEOTIDE SEQUENCE</scope>
    <source>
        <strain evidence="2">Niue_2</strain>
        <tissue evidence="2">Leaf</tissue>
    </source>
</reference>
<feature type="region of interest" description="Disordered" evidence="1">
    <location>
        <begin position="1"/>
        <end position="172"/>
    </location>
</feature>
<keyword evidence="3" id="KW-1185">Reference proteome</keyword>
<organism evidence="2 3">
    <name type="scientific">Colocasia esculenta</name>
    <name type="common">Wild taro</name>
    <name type="synonym">Arum esculentum</name>
    <dbReference type="NCBI Taxonomy" id="4460"/>
    <lineage>
        <taxon>Eukaryota</taxon>
        <taxon>Viridiplantae</taxon>
        <taxon>Streptophyta</taxon>
        <taxon>Embryophyta</taxon>
        <taxon>Tracheophyta</taxon>
        <taxon>Spermatophyta</taxon>
        <taxon>Magnoliopsida</taxon>
        <taxon>Liliopsida</taxon>
        <taxon>Araceae</taxon>
        <taxon>Aroideae</taxon>
        <taxon>Colocasieae</taxon>
        <taxon>Colocasia</taxon>
    </lineage>
</organism>
<dbReference type="EMBL" id="NMUH01004411">
    <property type="protein sequence ID" value="MQM09570.1"/>
    <property type="molecule type" value="Genomic_DNA"/>
</dbReference>
<feature type="compositionally biased region" description="Basic residues" evidence="1">
    <location>
        <begin position="1"/>
        <end position="10"/>
    </location>
</feature>
<name>A0A843X2M0_COLES</name>
<protein>
    <submittedName>
        <fullName evidence="2">Uncharacterized protein</fullName>
    </submittedName>
</protein>
<dbReference type="Proteomes" id="UP000652761">
    <property type="component" value="Unassembled WGS sequence"/>
</dbReference>
<feature type="compositionally biased region" description="Basic and acidic residues" evidence="1">
    <location>
        <begin position="24"/>
        <end position="33"/>
    </location>
</feature>